<dbReference type="RefSeq" id="WP_184102254.1">
    <property type="nucleotide sequence ID" value="NZ_JACHHN010000007.1"/>
</dbReference>
<evidence type="ECO:0000313" key="3">
    <source>
        <dbReference type="Proteomes" id="UP000543030"/>
    </source>
</evidence>
<dbReference type="Proteomes" id="UP000543030">
    <property type="component" value="Unassembled WGS sequence"/>
</dbReference>
<comment type="caution">
    <text evidence="2">The sequence shown here is derived from an EMBL/GenBank/DDBJ whole genome shotgun (WGS) entry which is preliminary data.</text>
</comment>
<dbReference type="EMBL" id="JACHHN010000007">
    <property type="protein sequence ID" value="MBB5192583.1"/>
    <property type="molecule type" value="Genomic_DNA"/>
</dbReference>
<dbReference type="PROSITE" id="PS51257">
    <property type="entry name" value="PROKAR_LIPOPROTEIN"/>
    <property type="match status" value="1"/>
</dbReference>
<gene>
    <name evidence="2" type="ORF">HNQ50_003327</name>
</gene>
<feature type="chain" id="PRO_5032863174" evidence="1">
    <location>
        <begin position="26"/>
        <end position="203"/>
    </location>
</feature>
<dbReference type="Gene3D" id="3.40.50.10610">
    <property type="entry name" value="ABC-type transport auxiliary lipoprotein component"/>
    <property type="match status" value="1"/>
</dbReference>
<accession>A0A840RK41</accession>
<sequence length="203" mass="22165">MTRVRYLLIAPLLALLAACSSTPPAESRYQLDATRPEQASSAPRFADTLKIMLPNAPAELGGTRFIYRETSQRYARDPYRGYTAPIPLFVADQLSDWLTRSKLFANVIPGRSPWGTRYVLESDIRAFYIDLRPDQPHTAQVRLGLRLRDTVNNTFVYTGEVTGSAPVANPASGDNFAAAQSQALSAALAQLESALQNAPAPAP</sequence>
<dbReference type="SUPFAM" id="SSF159594">
    <property type="entry name" value="XCC0632-like"/>
    <property type="match status" value="1"/>
</dbReference>
<dbReference type="AlphaFoldDB" id="A0A840RK41"/>
<proteinExistence type="predicted"/>
<reference evidence="2 3" key="1">
    <citation type="submission" date="2020-08" db="EMBL/GenBank/DDBJ databases">
        <title>Genomic Encyclopedia of Type Strains, Phase IV (KMG-IV): sequencing the most valuable type-strain genomes for metagenomic binning, comparative biology and taxonomic classification.</title>
        <authorList>
            <person name="Goeker M."/>
        </authorList>
    </citation>
    <scope>NUCLEOTIDE SEQUENCE [LARGE SCALE GENOMIC DNA]</scope>
    <source>
        <strain evidence="2 3">DSM 18233</strain>
    </source>
</reference>
<feature type="signal peptide" evidence="1">
    <location>
        <begin position="1"/>
        <end position="25"/>
    </location>
</feature>
<organism evidence="2 3">
    <name type="scientific">Silvimonas terrae</name>
    <dbReference type="NCBI Taxonomy" id="300266"/>
    <lineage>
        <taxon>Bacteria</taxon>
        <taxon>Pseudomonadati</taxon>
        <taxon>Pseudomonadota</taxon>
        <taxon>Betaproteobacteria</taxon>
        <taxon>Neisseriales</taxon>
        <taxon>Chitinibacteraceae</taxon>
        <taxon>Silvimonas</taxon>
    </lineage>
</organism>
<evidence type="ECO:0000256" key="1">
    <source>
        <dbReference type="SAM" id="SignalP"/>
    </source>
</evidence>
<keyword evidence="3" id="KW-1185">Reference proteome</keyword>
<name>A0A840RK41_9NEIS</name>
<evidence type="ECO:0000313" key="2">
    <source>
        <dbReference type="EMBL" id="MBB5192583.1"/>
    </source>
</evidence>
<protein>
    <submittedName>
        <fullName evidence="2">ABC-type uncharacterized transport system auxiliary subunit</fullName>
    </submittedName>
</protein>
<keyword evidence="1" id="KW-0732">Signal</keyword>